<keyword evidence="8" id="KW-0507">mRNA processing</keyword>
<comment type="similarity">
    <text evidence="19">Belongs to the protein kinase superfamily. CMGC Ser/Thr protein kinase family.</text>
</comment>
<protein>
    <recommendedName>
        <fullName evidence="20">Serine/threonine-protein kinase PRP4 homolog</fullName>
        <ecNumber evidence="3">2.7.11.1</ecNumber>
    </recommendedName>
    <alternativeName>
        <fullName evidence="21">PRP4 pre-mRNA-processing factor 4 homolog</fullName>
    </alternativeName>
</protein>
<evidence type="ECO:0000256" key="25">
    <source>
        <dbReference type="PROSITE-ProRule" id="PRU00042"/>
    </source>
</evidence>
<dbReference type="PROSITE" id="PS00028">
    <property type="entry name" value="ZINC_FINGER_C2H2_1"/>
    <property type="match status" value="1"/>
</dbReference>
<evidence type="ECO:0000256" key="2">
    <source>
        <dbReference type="ARBA" id="ARBA00004629"/>
    </source>
</evidence>
<feature type="domain" description="Protein kinase" evidence="27">
    <location>
        <begin position="1328"/>
        <end position="1644"/>
    </location>
</feature>
<evidence type="ECO:0000256" key="16">
    <source>
        <dbReference type="ARBA" id="ARBA00022990"/>
    </source>
</evidence>
<feature type="compositionally biased region" description="Basic and acidic residues" evidence="26">
    <location>
        <begin position="774"/>
        <end position="790"/>
    </location>
</feature>
<evidence type="ECO:0000256" key="19">
    <source>
        <dbReference type="ARBA" id="ARBA00023596"/>
    </source>
</evidence>
<dbReference type="InterPro" id="IPR008271">
    <property type="entry name" value="Ser/Thr_kinase_AS"/>
</dbReference>
<keyword evidence="11" id="KW-0547">Nucleotide-binding</keyword>
<dbReference type="GO" id="GO:0005681">
    <property type="term" value="C:spliceosomal complex"/>
    <property type="evidence" value="ECO:0007669"/>
    <property type="project" value="UniProtKB-KW"/>
</dbReference>
<feature type="compositionally biased region" description="Basic and acidic residues" evidence="26">
    <location>
        <begin position="938"/>
        <end position="948"/>
    </location>
</feature>
<feature type="region of interest" description="Disordered" evidence="26">
    <location>
        <begin position="828"/>
        <end position="1226"/>
    </location>
</feature>
<comment type="catalytic activity">
    <reaction evidence="23">
        <text>L-threonyl-[protein] + ATP = O-phospho-L-threonyl-[protein] + ADP + H(+)</text>
        <dbReference type="Rhea" id="RHEA:46608"/>
        <dbReference type="Rhea" id="RHEA-COMP:11060"/>
        <dbReference type="Rhea" id="RHEA-COMP:11605"/>
        <dbReference type="ChEBI" id="CHEBI:15378"/>
        <dbReference type="ChEBI" id="CHEBI:30013"/>
        <dbReference type="ChEBI" id="CHEBI:30616"/>
        <dbReference type="ChEBI" id="CHEBI:61977"/>
        <dbReference type="ChEBI" id="CHEBI:456216"/>
        <dbReference type="EC" id="2.7.11.1"/>
    </reaction>
    <physiologicalReaction direction="left-to-right" evidence="23">
        <dbReference type="Rhea" id="RHEA:46609"/>
    </physiologicalReaction>
</comment>
<evidence type="ECO:0000256" key="15">
    <source>
        <dbReference type="ARBA" id="ARBA00022843"/>
    </source>
</evidence>
<keyword evidence="13" id="KW-0995">Kinetochore</keyword>
<keyword evidence="10" id="KW-0747">Spliceosome</keyword>
<feature type="compositionally biased region" description="Basic residues" evidence="26">
    <location>
        <begin position="660"/>
        <end position="672"/>
    </location>
</feature>
<evidence type="ECO:0000256" key="21">
    <source>
        <dbReference type="ARBA" id="ARBA00031858"/>
    </source>
</evidence>
<dbReference type="Proteomes" id="UP000245119">
    <property type="component" value="Linkage Group LG12"/>
</dbReference>
<evidence type="ECO:0000256" key="18">
    <source>
        <dbReference type="ARBA" id="ARBA00023242"/>
    </source>
</evidence>
<dbReference type="GO" id="GO:0005524">
    <property type="term" value="F:ATP binding"/>
    <property type="evidence" value="ECO:0007669"/>
    <property type="project" value="UniProtKB-KW"/>
</dbReference>
<comment type="subcellular location">
    <subcellularLocation>
        <location evidence="2">Chromosome</location>
        <location evidence="2">Centromere</location>
        <location evidence="2">Kinetochore</location>
    </subcellularLocation>
    <subcellularLocation>
        <location evidence="1">Nucleus</location>
    </subcellularLocation>
</comment>
<dbReference type="STRING" id="400727.A0A2T7NIA4"/>
<keyword evidence="25" id="KW-0479">Metal-binding</keyword>
<feature type="compositionally biased region" description="Basic residues" evidence="26">
    <location>
        <begin position="630"/>
        <end position="647"/>
    </location>
</feature>
<keyword evidence="4" id="KW-0158">Chromosome</keyword>
<dbReference type="EC" id="2.7.11.1" evidence="3"/>
<evidence type="ECO:0000313" key="30">
    <source>
        <dbReference type="Proteomes" id="UP000245119"/>
    </source>
</evidence>
<keyword evidence="25" id="KW-0862">Zinc</keyword>
<evidence type="ECO:0000256" key="23">
    <source>
        <dbReference type="ARBA" id="ARBA00048659"/>
    </source>
</evidence>
<dbReference type="CDD" id="cd14135">
    <property type="entry name" value="STKc_PRP4"/>
    <property type="match status" value="1"/>
</dbReference>
<dbReference type="PROSITE" id="PS50011">
    <property type="entry name" value="PROTEIN_KINASE_DOM"/>
    <property type="match status" value="1"/>
</dbReference>
<dbReference type="PANTHER" id="PTHR24058:SF103">
    <property type="entry name" value="SERINE_THREONINE-PROTEIN KINASE PRP4 HOMOLOG"/>
    <property type="match status" value="1"/>
</dbReference>
<feature type="domain" description="C2H2-type" evidence="28">
    <location>
        <begin position="559"/>
        <end position="582"/>
    </location>
</feature>
<evidence type="ECO:0000256" key="9">
    <source>
        <dbReference type="ARBA" id="ARBA00022679"/>
    </source>
</evidence>
<dbReference type="FunFam" id="3.30.200.20:FF:000123">
    <property type="entry name" value="serine/threonine-protein kinase PRP4 homolog"/>
    <property type="match status" value="1"/>
</dbReference>
<keyword evidence="5" id="KW-1017">Isopeptide bond</keyword>
<keyword evidence="30" id="KW-1185">Reference proteome</keyword>
<keyword evidence="9" id="KW-0808">Transferase</keyword>
<evidence type="ECO:0000256" key="4">
    <source>
        <dbReference type="ARBA" id="ARBA00022454"/>
    </source>
</evidence>
<feature type="region of interest" description="Disordered" evidence="26">
    <location>
        <begin position="767"/>
        <end position="810"/>
    </location>
</feature>
<dbReference type="PANTHER" id="PTHR24058">
    <property type="entry name" value="DUAL SPECIFICITY PROTEIN KINASE"/>
    <property type="match status" value="1"/>
</dbReference>
<dbReference type="FunFam" id="1.10.510.10:FF:000078">
    <property type="entry name" value="Serine/threonine-protein kinase PRP4 homolog"/>
    <property type="match status" value="1"/>
</dbReference>
<comment type="caution">
    <text evidence="29">The sequence shown here is derived from an EMBL/GenBank/DDBJ whole genome shotgun (WGS) entry which is preliminary data.</text>
</comment>
<feature type="compositionally biased region" description="Polar residues" evidence="26">
    <location>
        <begin position="957"/>
        <end position="970"/>
    </location>
</feature>
<dbReference type="GO" id="GO:0045292">
    <property type="term" value="P:mRNA cis splicing, via spliceosome"/>
    <property type="evidence" value="ECO:0007669"/>
    <property type="project" value="InterPro"/>
</dbReference>
<proteinExistence type="inferred from homology"/>
<evidence type="ECO:0000256" key="10">
    <source>
        <dbReference type="ARBA" id="ARBA00022728"/>
    </source>
</evidence>
<feature type="region of interest" description="Disordered" evidence="26">
    <location>
        <begin position="33"/>
        <end position="67"/>
    </location>
</feature>
<organism evidence="29 30">
    <name type="scientific">Pomacea canaliculata</name>
    <name type="common">Golden apple snail</name>
    <dbReference type="NCBI Taxonomy" id="400727"/>
    <lineage>
        <taxon>Eukaryota</taxon>
        <taxon>Metazoa</taxon>
        <taxon>Spiralia</taxon>
        <taxon>Lophotrochozoa</taxon>
        <taxon>Mollusca</taxon>
        <taxon>Gastropoda</taxon>
        <taxon>Caenogastropoda</taxon>
        <taxon>Architaenioglossa</taxon>
        <taxon>Ampullarioidea</taxon>
        <taxon>Ampullariidae</taxon>
        <taxon>Pomacea</taxon>
    </lineage>
</organism>
<feature type="compositionally biased region" description="Basic and acidic residues" evidence="26">
    <location>
        <begin position="1050"/>
        <end position="1069"/>
    </location>
</feature>
<feature type="region of interest" description="Disordered" evidence="26">
    <location>
        <begin position="390"/>
        <end position="440"/>
    </location>
</feature>
<evidence type="ECO:0000256" key="12">
    <source>
        <dbReference type="ARBA" id="ARBA00022777"/>
    </source>
</evidence>
<dbReference type="Gene3D" id="1.10.510.10">
    <property type="entry name" value="Transferase(Phosphotransferase) domain 1"/>
    <property type="match status" value="1"/>
</dbReference>
<feature type="compositionally biased region" description="Acidic residues" evidence="26">
    <location>
        <begin position="1104"/>
        <end position="1121"/>
    </location>
</feature>
<feature type="compositionally biased region" description="Polar residues" evidence="26">
    <location>
        <begin position="34"/>
        <end position="56"/>
    </location>
</feature>
<dbReference type="InterPro" id="IPR000719">
    <property type="entry name" value="Prot_kinase_dom"/>
</dbReference>
<evidence type="ECO:0000256" key="1">
    <source>
        <dbReference type="ARBA" id="ARBA00004123"/>
    </source>
</evidence>
<evidence type="ECO:0000259" key="27">
    <source>
        <dbReference type="PROSITE" id="PS50011"/>
    </source>
</evidence>
<evidence type="ECO:0000256" key="17">
    <source>
        <dbReference type="ARBA" id="ARBA00023187"/>
    </source>
</evidence>
<keyword evidence="14" id="KW-0067">ATP-binding</keyword>
<dbReference type="GO" id="GO:0000776">
    <property type="term" value="C:kinetochore"/>
    <property type="evidence" value="ECO:0007669"/>
    <property type="project" value="UniProtKB-KW"/>
</dbReference>
<keyword evidence="6" id="KW-0723">Serine/threonine-protein kinase</keyword>
<evidence type="ECO:0000256" key="5">
    <source>
        <dbReference type="ARBA" id="ARBA00022499"/>
    </source>
</evidence>
<feature type="compositionally biased region" description="Basic and acidic residues" evidence="26">
    <location>
        <begin position="859"/>
        <end position="877"/>
    </location>
</feature>
<dbReference type="Gene3D" id="3.30.200.20">
    <property type="entry name" value="Phosphorylase Kinase, domain 1"/>
    <property type="match status" value="1"/>
</dbReference>
<keyword evidence="16" id="KW-0007">Acetylation</keyword>
<evidence type="ECO:0000256" key="11">
    <source>
        <dbReference type="ARBA" id="ARBA00022741"/>
    </source>
</evidence>
<dbReference type="SUPFAM" id="SSF56112">
    <property type="entry name" value="Protein kinase-like (PK-like)"/>
    <property type="match status" value="1"/>
</dbReference>
<keyword evidence="15" id="KW-0832">Ubl conjugation</keyword>
<keyword evidence="12" id="KW-0418">Kinase</keyword>
<evidence type="ECO:0000256" key="13">
    <source>
        <dbReference type="ARBA" id="ARBA00022838"/>
    </source>
</evidence>
<dbReference type="OrthoDB" id="3967at2759"/>
<keyword evidence="25" id="KW-0863">Zinc-finger</keyword>
<feature type="region of interest" description="Disordered" evidence="26">
    <location>
        <begin position="596"/>
        <end position="703"/>
    </location>
</feature>
<dbReference type="InterPro" id="IPR044092">
    <property type="entry name" value="STKc_PRP4"/>
</dbReference>
<keyword evidence="7" id="KW-0597">Phosphoprotein</keyword>
<dbReference type="SMART" id="SM00220">
    <property type="entry name" value="S_TKc"/>
    <property type="match status" value="1"/>
</dbReference>
<evidence type="ECO:0000256" key="20">
    <source>
        <dbReference type="ARBA" id="ARBA00023637"/>
    </source>
</evidence>
<dbReference type="Pfam" id="PF00069">
    <property type="entry name" value="Pkinase"/>
    <property type="match status" value="1"/>
</dbReference>
<keyword evidence="17" id="KW-0508">mRNA splicing</keyword>
<dbReference type="PROSITE" id="PS50157">
    <property type="entry name" value="ZINC_FINGER_C2H2_2"/>
    <property type="match status" value="1"/>
</dbReference>
<evidence type="ECO:0000256" key="22">
    <source>
        <dbReference type="ARBA" id="ARBA00046964"/>
    </source>
</evidence>
<name>A0A2T7NIA4_POMCA</name>
<feature type="compositionally biased region" description="Basic and acidic residues" evidence="26">
    <location>
        <begin position="902"/>
        <end position="913"/>
    </location>
</feature>
<dbReference type="EMBL" id="PZQS01000012">
    <property type="protein sequence ID" value="PVD20878.1"/>
    <property type="molecule type" value="Genomic_DNA"/>
</dbReference>
<evidence type="ECO:0000313" key="29">
    <source>
        <dbReference type="EMBL" id="PVD20878.1"/>
    </source>
</evidence>
<feature type="compositionally biased region" description="Basic and acidic residues" evidence="26">
    <location>
        <begin position="1080"/>
        <end position="1093"/>
    </location>
</feature>
<evidence type="ECO:0000256" key="24">
    <source>
        <dbReference type="ARBA" id="ARBA00048977"/>
    </source>
</evidence>
<evidence type="ECO:0000256" key="7">
    <source>
        <dbReference type="ARBA" id="ARBA00022553"/>
    </source>
</evidence>
<evidence type="ECO:0000256" key="8">
    <source>
        <dbReference type="ARBA" id="ARBA00022664"/>
    </source>
</evidence>
<evidence type="ECO:0000256" key="6">
    <source>
        <dbReference type="ARBA" id="ARBA00022527"/>
    </source>
</evidence>
<reference evidence="29 30" key="1">
    <citation type="submission" date="2018-04" db="EMBL/GenBank/DDBJ databases">
        <title>The genome of golden apple snail Pomacea canaliculata provides insight into stress tolerance and invasive adaptation.</title>
        <authorList>
            <person name="Liu C."/>
            <person name="Liu B."/>
            <person name="Ren Y."/>
            <person name="Zhang Y."/>
            <person name="Wang H."/>
            <person name="Li S."/>
            <person name="Jiang F."/>
            <person name="Yin L."/>
            <person name="Zhang G."/>
            <person name="Qian W."/>
            <person name="Fan W."/>
        </authorList>
    </citation>
    <scope>NUCLEOTIDE SEQUENCE [LARGE SCALE GENOMIC DNA]</scope>
    <source>
        <strain evidence="29">SZHN2017</strain>
        <tissue evidence="29">Muscle</tissue>
    </source>
</reference>
<feature type="compositionally biased region" description="Basic and acidic residues" evidence="26">
    <location>
        <begin position="673"/>
        <end position="687"/>
    </location>
</feature>
<dbReference type="InterPro" id="IPR011009">
    <property type="entry name" value="Kinase-like_dom_sf"/>
</dbReference>
<evidence type="ECO:0000259" key="28">
    <source>
        <dbReference type="PROSITE" id="PS50157"/>
    </source>
</evidence>
<dbReference type="InterPro" id="IPR013087">
    <property type="entry name" value="Znf_C2H2_type"/>
</dbReference>
<evidence type="ECO:0000256" key="14">
    <source>
        <dbReference type="ARBA" id="ARBA00022840"/>
    </source>
</evidence>
<dbReference type="InterPro" id="IPR050494">
    <property type="entry name" value="Ser_Thr_dual-spec_kinase"/>
</dbReference>
<sequence length="1648" mass="185000">MDTSFEQRTSEQVLGEKTEADYGVDLSWRHRPTRSSIAETGSGHIQDSPAAKSSQPRQRKAASKDPSFNHLSLVTRFQLSMNAPSPNQQLVAASPLIKRWSCDSAITQYSPDFCFERCRHFLQAHEDRIFRSKTVHQTHKNLKKIRTHKQTRANVIVTNKENLPSTAALTKCSQQKPLQKSSNTIHLLPTSDRRRQLSSGLTTLNSLCSSQTGLQAESTCLQEKSNPPVLMSSLAFTSSRDISSGWSGSSQQILPLVEEKSTASPHTAPNLLVSGSARCVQDEGLPPPGRADSSYSMAGLLIPAAVLQPVLLPLDSPHLAAYPAWADMHNAHCGMLITECQQRRCPLTSSAASSAWVSSVAAAVSAREYTVSCLNFIPLIVTANRADTSGMPSVPSVLPTERSDSRSEEGSATSTSGMSLAQSHTAGTSHTQSETAGSSYRQSQSTGTLYTQSQSCTASLAQYIFSLKQEASPDCTSSPGHEHVFDGVLHCYGRIPRENHCTHSSSVFPKKRGRQYRKAESDCGVYFPDENDVHTDNITSSVLMTKTRNVSRNNSPSCHKCPDCQLQFSRASDLSSHLLNHSVTGVGSGARNKALISPQQQRIPDAARKQKAAEGGYESGNKSGSETSRKDKKHKHKHKHRHKHKHSGYSDDIRESPRDRSHKHKKKKHRKREHLEGSDAEDADAKSAKRWKSKEEEELDKLEQARDKLKAELDGSAEKSLTTFNAIDLIAQGYGSESEEEGEIEHEDLRQQLRHAREVLEGIQRNVERIPSPIEERESFKTEHSDHLSTFRDQTQTVEEEDEFETRSNVSDGRVEIVDVCIKEVKQVSPEAVRYKENSPDVEILEELSEGPKPANNFSKHDSTNSSDRLEKSDKEKDHRRHRREDRNSTSSYSHRKSHQRSGREKPRVRSEESSQAGAGRESSYRERPFGQENLSGGDRRTAFDHTRGRSPISGYSRDQSYERYSTAGSSKRDRPGDYSSDHPSEQNADGREYGYHRGADLGSGRSRDSSRITSRDLAKEANSSTSDGVREQRRWQSPTPSRSYRGGNRHGDDTQMRKLDRTFYKDYRSSGMSRRQQHSSHDPGKDRFKDSLSEGMGGKPEDSSEGELDVDVPDDEDEDVIIERQRQQRQALLETLKVDSPPGTHIQPPSEHGQDIQLPFLSASSEDRHGPESSESSIHVSDQTFAAKNDKGDGNFEIPGISDKTGLDREDDSDSEGNSSSDDSDIIAVISTATLMDENSVDFESSVTEKRLQIIKNSTETGGKQDPKKVLDIFAEEDDIFSENYTESPALKRVMTGVSENPNLTDNWDDAEGYYRVRIGELLEKRYTVYGYTGQGVFSNVVRARDIARGNQEVAIKIIRNNEMMHKTGLKELEFLRKLNDADPDDRFHCLRLYRHFFHKNHLCLVFESLSMNLREVLKKYGKDIGLHIKAVRSYTQQLLLALKLLKRCSILHADIKPDNILVNESKLVLKLCDFGSASHVSENDITPYLVSRFYRAPEIIMGMGYDHSIDLWSAGCTIYELYTGRILFPGQSNNDMLKYMMDLKGKMPNKMIRKAMFKDQHFDSAYNFLYHEVDKVTQREKVTVLSTIHPSKDLLADLVGYQRLPEDQLHKVTQLKDLLEKILMLDPSKRLSISQALTHPFVQEKI</sequence>
<feature type="compositionally biased region" description="Basic and acidic residues" evidence="26">
    <location>
        <begin position="648"/>
        <end position="659"/>
    </location>
</feature>
<dbReference type="GO" id="GO:0008270">
    <property type="term" value="F:zinc ion binding"/>
    <property type="evidence" value="ECO:0007669"/>
    <property type="project" value="UniProtKB-KW"/>
</dbReference>
<keyword evidence="18" id="KW-0539">Nucleus</keyword>
<feature type="compositionally biased region" description="Polar residues" evidence="26">
    <location>
        <begin position="1174"/>
        <end position="1187"/>
    </location>
</feature>
<accession>A0A2T7NIA4</accession>
<evidence type="ECO:0000256" key="3">
    <source>
        <dbReference type="ARBA" id="ARBA00012513"/>
    </source>
</evidence>
<feature type="compositionally biased region" description="Basic and acidic residues" evidence="26">
    <location>
        <begin position="971"/>
        <end position="1020"/>
    </location>
</feature>
<comment type="subunit">
    <text evidence="22">Interacts with CLK1 C-terminus. Associates with the U5 snRNP and NCOR1 deacetylase complexes. Identified in the spliceosome C complex.</text>
</comment>
<feature type="compositionally biased region" description="Polar residues" evidence="26">
    <location>
        <begin position="410"/>
        <end position="440"/>
    </location>
</feature>
<dbReference type="GO" id="GO:0004674">
    <property type="term" value="F:protein serine/threonine kinase activity"/>
    <property type="evidence" value="ECO:0007669"/>
    <property type="project" value="UniProtKB-KW"/>
</dbReference>
<evidence type="ECO:0000256" key="26">
    <source>
        <dbReference type="SAM" id="MobiDB-lite"/>
    </source>
</evidence>
<dbReference type="PROSITE" id="PS00108">
    <property type="entry name" value="PROTEIN_KINASE_ST"/>
    <property type="match status" value="1"/>
</dbReference>
<gene>
    <name evidence="29" type="ORF">C0Q70_19041</name>
</gene>
<comment type="catalytic activity">
    <reaction evidence="24">
        <text>L-seryl-[protein] + ATP = O-phospho-L-seryl-[protein] + ADP + H(+)</text>
        <dbReference type="Rhea" id="RHEA:17989"/>
        <dbReference type="Rhea" id="RHEA-COMP:9863"/>
        <dbReference type="Rhea" id="RHEA-COMP:11604"/>
        <dbReference type="ChEBI" id="CHEBI:15378"/>
        <dbReference type="ChEBI" id="CHEBI:29999"/>
        <dbReference type="ChEBI" id="CHEBI:30616"/>
        <dbReference type="ChEBI" id="CHEBI:83421"/>
        <dbReference type="ChEBI" id="CHEBI:456216"/>
        <dbReference type="EC" id="2.7.11.1"/>
    </reaction>
    <physiologicalReaction direction="left-to-right" evidence="24">
        <dbReference type="Rhea" id="RHEA:17990"/>
    </physiologicalReaction>
</comment>